<feature type="domain" description="Aminotransferase class I/classII large" evidence="6">
    <location>
        <begin position="44"/>
        <end position="385"/>
    </location>
</feature>
<organism evidence="7 8">
    <name type="scientific">Brooklawnia cerclae</name>
    <dbReference type="NCBI Taxonomy" id="349934"/>
    <lineage>
        <taxon>Bacteria</taxon>
        <taxon>Bacillati</taxon>
        <taxon>Actinomycetota</taxon>
        <taxon>Actinomycetes</taxon>
        <taxon>Propionibacteriales</taxon>
        <taxon>Propionibacteriaceae</taxon>
        <taxon>Brooklawnia</taxon>
    </lineage>
</organism>
<dbReference type="InterPro" id="IPR051798">
    <property type="entry name" value="Class-II_PLP-Dep_Aminotrans"/>
</dbReference>
<evidence type="ECO:0000256" key="3">
    <source>
        <dbReference type="ARBA" id="ARBA00022898"/>
    </source>
</evidence>
<keyword evidence="3" id="KW-0663">Pyridoxal phosphate</keyword>
<dbReference type="SUPFAM" id="SSF53383">
    <property type="entry name" value="PLP-dependent transferases"/>
    <property type="match status" value="1"/>
</dbReference>
<evidence type="ECO:0000256" key="5">
    <source>
        <dbReference type="ARBA" id="ARBA00037974"/>
    </source>
</evidence>
<evidence type="ECO:0000259" key="6">
    <source>
        <dbReference type="Pfam" id="PF00155"/>
    </source>
</evidence>
<keyword evidence="4 7" id="KW-0456">Lyase</keyword>
<evidence type="ECO:0000313" key="7">
    <source>
        <dbReference type="EMBL" id="NIH56772.1"/>
    </source>
</evidence>
<dbReference type="InterPro" id="IPR015421">
    <property type="entry name" value="PyrdxlP-dep_Trfase_major"/>
</dbReference>
<dbReference type="PANTHER" id="PTHR43525">
    <property type="entry name" value="PROTEIN MALY"/>
    <property type="match status" value="1"/>
</dbReference>
<sequence>MLPSEFVERYSVERRGTASLKWDGLEARFGDPDLLPVWVADMDFRVPEVVVDALRARVDHGVFGYGIIPGSFYEAYQGWLESRHGLHTEKAWIRCAMGVVPALYWFVNAFTDPGDAVLIQTPVYYPFHNAIRDTGRKLVASDLRYHDGRFTIDFAGFEKAIVDNDVRLFILCSPHNPAGRVWTEDELDRMLGICQEHGVIVVSDEIHHDFTFGDATHVPALSVAGGRYASGTVIVDSASKTFNIASLGLATAVIPDASLRARYDAYTRRQYDPSVLGLVGAEAAYRGGAEWLEALKQVVVANYARVKQGLEEALPGAVVCQLEGTYLPLIDLRAVIPATQTHAFVQNHCKIAVDYGEWFGKSWEGFVRVNLATQPRYIEELIERLGTGYRTWTGERA</sequence>
<comment type="caution">
    <text evidence="7">The sequence shown here is derived from an EMBL/GenBank/DDBJ whole genome shotgun (WGS) entry which is preliminary data.</text>
</comment>
<dbReference type="InterPro" id="IPR015422">
    <property type="entry name" value="PyrdxlP-dep_Trfase_small"/>
</dbReference>
<dbReference type="Proteomes" id="UP000749311">
    <property type="component" value="Unassembled WGS sequence"/>
</dbReference>
<dbReference type="GO" id="GO:0016829">
    <property type="term" value="F:lyase activity"/>
    <property type="evidence" value="ECO:0007669"/>
    <property type="project" value="UniProtKB-KW"/>
</dbReference>
<accession>A0ABX0SEF3</accession>
<dbReference type="InterPro" id="IPR027619">
    <property type="entry name" value="C-S_lyase_PatB-like"/>
</dbReference>
<dbReference type="CDD" id="cd00609">
    <property type="entry name" value="AAT_like"/>
    <property type="match status" value="1"/>
</dbReference>
<gene>
    <name evidence="7" type="ORF">FB473_001417</name>
</gene>
<dbReference type="PANTHER" id="PTHR43525:SF1">
    <property type="entry name" value="PROTEIN MALY"/>
    <property type="match status" value="1"/>
</dbReference>
<dbReference type="RefSeq" id="WP_167165963.1">
    <property type="nucleotide sequence ID" value="NZ_BAAAOO010000015.1"/>
</dbReference>
<evidence type="ECO:0000256" key="2">
    <source>
        <dbReference type="ARBA" id="ARBA00012224"/>
    </source>
</evidence>
<dbReference type="InterPro" id="IPR004839">
    <property type="entry name" value="Aminotransferase_I/II_large"/>
</dbReference>
<comment type="similarity">
    <text evidence="5">Belongs to the class-II pyridoxal-phosphate-dependent aminotransferase family. MalY/PatB cystathionine beta-lyase subfamily.</text>
</comment>
<evidence type="ECO:0000256" key="1">
    <source>
        <dbReference type="ARBA" id="ARBA00001933"/>
    </source>
</evidence>
<evidence type="ECO:0000256" key="4">
    <source>
        <dbReference type="ARBA" id="ARBA00023239"/>
    </source>
</evidence>
<dbReference type="NCBIfam" id="TIGR04350">
    <property type="entry name" value="C_S_lyase_PatB"/>
    <property type="match status" value="1"/>
</dbReference>
<dbReference type="Gene3D" id="3.90.1150.10">
    <property type="entry name" value="Aspartate Aminotransferase, domain 1"/>
    <property type="match status" value="1"/>
</dbReference>
<protein>
    <recommendedName>
        <fullName evidence="2">cysteine-S-conjugate beta-lyase</fullName>
        <ecNumber evidence="2">4.4.1.13</ecNumber>
    </recommendedName>
</protein>
<evidence type="ECO:0000313" key="8">
    <source>
        <dbReference type="Proteomes" id="UP000749311"/>
    </source>
</evidence>
<dbReference type="InterPro" id="IPR015424">
    <property type="entry name" value="PyrdxlP-dep_Trfase"/>
</dbReference>
<reference evidence="7 8" key="1">
    <citation type="submission" date="2020-02" db="EMBL/GenBank/DDBJ databases">
        <title>Sequencing the genomes of 1000 actinobacteria strains.</title>
        <authorList>
            <person name="Klenk H.-P."/>
        </authorList>
    </citation>
    <scope>NUCLEOTIDE SEQUENCE [LARGE SCALE GENOMIC DNA]</scope>
    <source>
        <strain evidence="7 8">DSM 19609</strain>
    </source>
</reference>
<dbReference type="EC" id="4.4.1.13" evidence="2"/>
<dbReference type="EMBL" id="JAAMOZ010000001">
    <property type="protein sequence ID" value="NIH56772.1"/>
    <property type="molecule type" value="Genomic_DNA"/>
</dbReference>
<dbReference type="Pfam" id="PF00155">
    <property type="entry name" value="Aminotran_1_2"/>
    <property type="match status" value="1"/>
</dbReference>
<proteinExistence type="inferred from homology"/>
<comment type="cofactor">
    <cofactor evidence="1">
        <name>pyridoxal 5'-phosphate</name>
        <dbReference type="ChEBI" id="CHEBI:597326"/>
    </cofactor>
</comment>
<keyword evidence="8" id="KW-1185">Reference proteome</keyword>
<name>A0ABX0SEF3_9ACTN</name>
<dbReference type="Gene3D" id="3.40.640.10">
    <property type="entry name" value="Type I PLP-dependent aspartate aminotransferase-like (Major domain)"/>
    <property type="match status" value="1"/>
</dbReference>